<feature type="domain" description="Clathrin/coatomer adaptor adaptin-like N-terminal" evidence="6">
    <location>
        <begin position="13"/>
        <end position="525"/>
    </location>
</feature>
<dbReference type="AlphaFoldDB" id="A2G248"/>
<evidence type="ECO:0000313" key="7">
    <source>
        <dbReference type="EMBL" id="EAX88771.1"/>
    </source>
</evidence>
<organism evidence="7 8">
    <name type="scientific">Trichomonas vaginalis (strain ATCC PRA-98 / G3)</name>
    <dbReference type="NCBI Taxonomy" id="412133"/>
    <lineage>
        <taxon>Eukaryota</taxon>
        <taxon>Metamonada</taxon>
        <taxon>Parabasalia</taxon>
        <taxon>Trichomonadida</taxon>
        <taxon>Trichomonadidae</taxon>
        <taxon>Trichomonas</taxon>
    </lineage>
</organism>
<keyword evidence="8" id="KW-1185">Reference proteome</keyword>
<dbReference type="PANTHER" id="PTHR11134">
    <property type="entry name" value="ADAPTOR COMPLEX SUBUNIT BETA FAMILY MEMBER"/>
    <property type="match status" value="1"/>
</dbReference>
<proteinExistence type="inferred from homology"/>
<dbReference type="InterPro" id="IPR013041">
    <property type="entry name" value="Clathrin_app_Ig-like_sf"/>
</dbReference>
<dbReference type="InterPro" id="IPR013037">
    <property type="entry name" value="Clathrin_b-adaptin_app_Ig-like"/>
</dbReference>
<evidence type="ECO:0000256" key="4">
    <source>
        <dbReference type="ARBA" id="ARBA00022927"/>
    </source>
</evidence>
<dbReference type="FunCoup" id="A2G248">
    <property type="interactions" value="13"/>
</dbReference>
<dbReference type="InParanoid" id="A2G248"/>
<comment type="subcellular location">
    <subcellularLocation>
        <location evidence="1">Endomembrane system</location>
    </subcellularLocation>
</comment>
<dbReference type="GO" id="GO:0016192">
    <property type="term" value="P:vesicle-mediated transport"/>
    <property type="evidence" value="ECO:0000318"/>
    <property type="project" value="GO_Central"/>
</dbReference>
<dbReference type="Gene3D" id="2.60.40.1150">
    <property type="match status" value="1"/>
</dbReference>
<dbReference type="STRING" id="5722.A2G248"/>
<dbReference type="Proteomes" id="UP000001542">
    <property type="component" value="Unassembled WGS sequence"/>
</dbReference>
<gene>
    <name evidence="7" type="ORF">TVAG_477740</name>
</gene>
<dbReference type="GO" id="GO:0006886">
    <property type="term" value="P:intracellular protein transport"/>
    <property type="evidence" value="ECO:0007669"/>
    <property type="project" value="InterPro"/>
</dbReference>
<evidence type="ECO:0000256" key="1">
    <source>
        <dbReference type="ARBA" id="ARBA00004308"/>
    </source>
</evidence>
<dbReference type="GO" id="GO:0030117">
    <property type="term" value="C:membrane coat"/>
    <property type="evidence" value="ECO:0007669"/>
    <property type="project" value="InterPro"/>
</dbReference>
<dbReference type="RefSeq" id="XP_001301701.1">
    <property type="nucleotide sequence ID" value="XM_001301700.1"/>
</dbReference>
<dbReference type="OrthoDB" id="10254310at2759"/>
<keyword evidence="3" id="KW-0813">Transport</keyword>
<evidence type="ECO:0000256" key="2">
    <source>
        <dbReference type="ARBA" id="ARBA00006613"/>
    </source>
</evidence>
<dbReference type="GO" id="GO:0012505">
    <property type="term" value="C:endomembrane system"/>
    <property type="evidence" value="ECO:0007669"/>
    <property type="project" value="UniProtKB-SubCell"/>
</dbReference>
<dbReference type="InterPro" id="IPR026739">
    <property type="entry name" value="AP_beta"/>
</dbReference>
<dbReference type="EMBL" id="DS114267">
    <property type="protein sequence ID" value="EAX88771.1"/>
    <property type="molecule type" value="Genomic_DNA"/>
</dbReference>
<dbReference type="InterPro" id="IPR011989">
    <property type="entry name" value="ARM-like"/>
</dbReference>
<evidence type="ECO:0000256" key="5">
    <source>
        <dbReference type="ARBA" id="ARBA00023136"/>
    </source>
</evidence>
<reference evidence="7" key="2">
    <citation type="journal article" date="2007" name="Science">
        <title>Draft genome sequence of the sexually transmitted pathogen Trichomonas vaginalis.</title>
        <authorList>
            <person name="Carlton J.M."/>
            <person name="Hirt R.P."/>
            <person name="Silva J.C."/>
            <person name="Delcher A.L."/>
            <person name="Schatz M."/>
            <person name="Zhao Q."/>
            <person name="Wortman J.R."/>
            <person name="Bidwell S.L."/>
            <person name="Alsmark U.C.M."/>
            <person name="Besteiro S."/>
            <person name="Sicheritz-Ponten T."/>
            <person name="Noel C.J."/>
            <person name="Dacks J.B."/>
            <person name="Foster P.G."/>
            <person name="Simillion C."/>
            <person name="Van de Peer Y."/>
            <person name="Miranda-Saavedra D."/>
            <person name="Barton G.J."/>
            <person name="Westrop G.D."/>
            <person name="Mueller S."/>
            <person name="Dessi D."/>
            <person name="Fiori P.L."/>
            <person name="Ren Q."/>
            <person name="Paulsen I."/>
            <person name="Zhang H."/>
            <person name="Bastida-Corcuera F.D."/>
            <person name="Simoes-Barbosa A."/>
            <person name="Brown M.T."/>
            <person name="Hayes R.D."/>
            <person name="Mukherjee M."/>
            <person name="Okumura C.Y."/>
            <person name="Schneider R."/>
            <person name="Smith A.J."/>
            <person name="Vanacova S."/>
            <person name="Villalvazo M."/>
            <person name="Haas B.J."/>
            <person name="Pertea M."/>
            <person name="Feldblyum T.V."/>
            <person name="Utterback T.R."/>
            <person name="Shu C.L."/>
            <person name="Osoegawa K."/>
            <person name="de Jong P.J."/>
            <person name="Hrdy I."/>
            <person name="Horvathova L."/>
            <person name="Zubacova Z."/>
            <person name="Dolezal P."/>
            <person name="Malik S.B."/>
            <person name="Logsdon J.M. Jr."/>
            <person name="Henze K."/>
            <person name="Gupta A."/>
            <person name="Wang C.C."/>
            <person name="Dunne R.L."/>
            <person name="Upcroft J.A."/>
            <person name="Upcroft P."/>
            <person name="White O."/>
            <person name="Salzberg S.L."/>
            <person name="Tang P."/>
            <person name="Chiu C.-H."/>
            <person name="Lee Y.-S."/>
            <person name="Embley T.M."/>
            <person name="Coombs G.H."/>
            <person name="Mottram J.C."/>
            <person name="Tachezy J."/>
            <person name="Fraser-Liggett C.M."/>
            <person name="Johnson P.J."/>
        </authorList>
    </citation>
    <scope>NUCLEOTIDE SEQUENCE [LARGE SCALE GENOMIC DNA]</scope>
    <source>
        <strain evidence="7">G3</strain>
    </source>
</reference>
<reference evidence="7" key="1">
    <citation type="submission" date="2006-10" db="EMBL/GenBank/DDBJ databases">
        <authorList>
            <person name="Amadeo P."/>
            <person name="Zhao Q."/>
            <person name="Wortman J."/>
            <person name="Fraser-Liggett C."/>
            <person name="Carlton J."/>
        </authorList>
    </citation>
    <scope>NUCLEOTIDE SEQUENCE</scope>
    <source>
        <strain evidence="7">G3</strain>
    </source>
</reference>
<comment type="similarity">
    <text evidence="2">Belongs to the adaptor complexes large subunit family.</text>
</comment>
<dbReference type="SMR" id="A2G248"/>
<accession>A2G248</accession>
<dbReference type="InterPro" id="IPR016024">
    <property type="entry name" value="ARM-type_fold"/>
</dbReference>
<evidence type="ECO:0000256" key="3">
    <source>
        <dbReference type="ARBA" id="ARBA00022448"/>
    </source>
</evidence>
<dbReference type="OMA" id="KSMYKHE"/>
<dbReference type="Gene3D" id="1.25.10.10">
    <property type="entry name" value="Leucine-rich Repeat Variant"/>
    <property type="match status" value="1"/>
</dbReference>
<name>A2G248_TRIV3</name>
<dbReference type="Pfam" id="PF01602">
    <property type="entry name" value="Adaptin_N"/>
    <property type="match status" value="1"/>
</dbReference>
<dbReference type="FunFam" id="2.60.40.1150:FF:000002">
    <property type="entry name" value="Beta-adaptin-like protein C"/>
    <property type="match status" value="1"/>
</dbReference>
<dbReference type="eggNOG" id="KOG1061">
    <property type="taxonomic scope" value="Eukaryota"/>
</dbReference>
<sequence length="802" mass="91084">MSFRAEGKNELISLRNQLDSNDPAQRKIAAKRVVAMMRAGENLSILFSSMLRCVKTNDIELKKLTYHYLVTYATSEPEQSIMAVNTFIQDSQDFNPLIRALAVRTMCRIKIDTVAENMILPLKQTLADKDPYVRKTAALAVAKLYEVIPEQVETAQIFPILMKLLSDENPLVVSNTTIALFEINEHRTTPLFVLNEKTVSPLIAALTQCSEWVQTNLLDCLSKYKPLEAKEADFLIDRLIPFLKHSNPSVSIGAFRCIFMFMNKSEKPEQEIFSNIIPPFITMCSSGEPEIQFIVLRTISLFVNKYPKALSKEIRVFFIKYNDPSYIKMEKLNILIQIVSPKNITLLLDELDEYCNSVDIGFVTKSIEILGQLATKIEASARRVVDILVRQVESKNDFACEQAIIVITDILRRFPGEFESVITVVFKNIENIKNSRAKASAIWILGEYCQRIDNASDILDMFIDSFHDESPEVQIELLTALVKVYCLKPDESKDQLQFVLNESIKESVLPDVRNRALIYWRLLSADPEAAKKIIVFPKHLTGQNSSKFTPQVLDELIKNIGNVSGVLHVAPVDFIRRVRYMPEDNDEEVENYDVSWDLAKSQENLNVFVSWQSQKFFLKVVNKSQEKISNFALALNKNPIGINLDQDVKFPTELQYGESFEVQIPIKVLPETAANFEQTDLQFALRTNSGLVMFTSPINIYAVCKRVDGVNKQSFESSWTMAPGEDAISIKGTMADNVYLESKNISVVSNENNVIMCVLNFGNCTYLVKMRQSGEDVQILVRGQNNLFPIIRNNAQSLFLLQ</sequence>
<protein>
    <submittedName>
        <fullName evidence="7">Adaptin N terminal region family protein</fullName>
    </submittedName>
</protein>
<dbReference type="InterPro" id="IPR002553">
    <property type="entry name" value="Clathrin/coatomer_adapt-like_N"/>
</dbReference>
<dbReference type="SUPFAM" id="SSF48371">
    <property type="entry name" value="ARM repeat"/>
    <property type="match status" value="1"/>
</dbReference>
<dbReference type="KEGG" id="tva:4746428"/>
<keyword evidence="5" id="KW-0472">Membrane</keyword>
<keyword evidence="4" id="KW-0653">Protein transport</keyword>
<dbReference type="VEuPathDB" id="TrichDB:TVAG_477740"/>
<dbReference type="VEuPathDB" id="TrichDB:TVAGG3_0374980"/>
<dbReference type="SUPFAM" id="SSF49348">
    <property type="entry name" value="Clathrin adaptor appendage domain"/>
    <property type="match status" value="1"/>
</dbReference>
<evidence type="ECO:0000259" key="6">
    <source>
        <dbReference type="Pfam" id="PF01602"/>
    </source>
</evidence>
<evidence type="ECO:0000313" key="8">
    <source>
        <dbReference type="Proteomes" id="UP000001542"/>
    </source>
</evidence>